<keyword evidence="4" id="KW-1185">Reference proteome</keyword>
<gene>
    <name evidence="3" type="ORF">H0241_07890</name>
</gene>
<dbReference type="Proteomes" id="UP000558284">
    <property type="component" value="Unassembled WGS sequence"/>
</dbReference>
<feature type="region of interest" description="Disordered" evidence="1">
    <location>
        <begin position="1"/>
        <end position="20"/>
    </location>
</feature>
<dbReference type="RefSeq" id="WP_181056879.1">
    <property type="nucleotide sequence ID" value="NZ_JACDTY010000003.1"/>
</dbReference>
<protein>
    <submittedName>
        <fullName evidence="3">Uncharacterized protein</fullName>
    </submittedName>
</protein>
<evidence type="ECO:0000256" key="1">
    <source>
        <dbReference type="SAM" id="MobiDB-lite"/>
    </source>
</evidence>
<keyword evidence="2" id="KW-0472">Membrane</keyword>
<name>A0A838B2R9_9HYPH</name>
<organism evidence="3 4">
    <name type="scientific">Mesorhizobium neociceri</name>
    <dbReference type="NCBI Taxonomy" id="1307853"/>
    <lineage>
        <taxon>Bacteria</taxon>
        <taxon>Pseudomonadati</taxon>
        <taxon>Pseudomonadota</taxon>
        <taxon>Alphaproteobacteria</taxon>
        <taxon>Hyphomicrobiales</taxon>
        <taxon>Phyllobacteriaceae</taxon>
        <taxon>Mesorhizobium</taxon>
    </lineage>
</organism>
<sequence>MARRRSQQPAAAQPPEPAVDANAATASSGYFFAGAMLLIAILIPWYFELPLNFNVTDGEFNPLVFVPVVFAVIGLYSLPKAIRDTLRVREFGATTLERFTT</sequence>
<reference evidence="3 4" key="1">
    <citation type="submission" date="2020-07" db="EMBL/GenBank/DDBJ databases">
        <title>Definition of the novel symbiovar canariense within Mesorhizobium novociceri, a new species of genus Mesorhizobium nodulating Cicer canariense in the Caldera de Taburiente National Park (La Palma, Canary Islands).</title>
        <authorList>
            <person name="Leon-Barrios M."/>
            <person name="Perez-Yepez J."/>
            <person name="Flores-Felix J.D."/>
            <person name="Ramirez-Baena M.H."/>
            <person name="Pulido-Suarez L."/>
            <person name="Igual J.M."/>
            <person name="Velazquez E."/>
            <person name="Peix A."/>
        </authorList>
    </citation>
    <scope>NUCLEOTIDE SEQUENCE [LARGE SCALE GENOMIC DNA]</scope>
    <source>
        <strain evidence="3 4">CCANP35</strain>
    </source>
</reference>
<evidence type="ECO:0000256" key="2">
    <source>
        <dbReference type="SAM" id="Phobius"/>
    </source>
</evidence>
<evidence type="ECO:0000313" key="4">
    <source>
        <dbReference type="Proteomes" id="UP000558284"/>
    </source>
</evidence>
<evidence type="ECO:0000313" key="3">
    <source>
        <dbReference type="EMBL" id="MBA1140179.1"/>
    </source>
</evidence>
<dbReference type="AlphaFoldDB" id="A0A838B2R9"/>
<feature type="transmembrane region" description="Helical" evidence="2">
    <location>
        <begin position="59"/>
        <end position="78"/>
    </location>
</feature>
<proteinExistence type="predicted"/>
<dbReference type="EMBL" id="JACDTY010000003">
    <property type="protein sequence ID" value="MBA1140179.1"/>
    <property type="molecule type" value="Genomic_DNA"/>
</dbReference>
<comment type="caution">
    <text evidence="3">The sequence shown here is derived from an EMBL/GenBank/DDBJ whole genome shotgun (WGS) entry which is preliminary data.</text>
</comment>
<keyword evidence="2" id="KW-1133">Transmembrane helix</keyword>
<accession>A0A838B2R9</accession>
<keyword evidence="2" id="KW-0812">Transmembrane</keyword>
<feature type="transmembrane region" description="Helical" evidence="2">
    <location>
        <begin position="29"/>
        <end position="47"/>
    </location>
</feature>